<dbReference type="GO" id="GO:0003924">
    <property type="term" value="F:GTPase activity"/>
    <property type="evidence" value="ECO:0007669"/>
    <property type="project" value="InterPro"/>
</dbReference>
<dbReference type="Pfam" id="PF00009">
    <property type="entry name" value="GTP_EFTU"/>
    <property type="match status" value="1"/>
</dbReference>
<dbReference type="InterPro" id="IPR000795">
    <property type="entry name" value="T_Tr_GTP-bd_dom"/>
</dbReference>
<dbReference type="GO" id="GO:0005525">
    <property type="term" value="F:GTP binding"/>
    <property type="evidence" value="ECO:0007669"/>
    <property type="project" value="UniProtKB-KW"/>
</dbReference>
<feature type="non-terminal residue" evidence="4">
    <location>
        <position position="107"/>
    </location>
</feature>
<keyword evidence="2" id="KW-0342">GTP-binding</keyword>
<dbReference type="InterPro" id="IPR027417">
    <property type="entry name" value="P-loop_NTPase"/>
</dbReference>
<name>A0A6A0AFB6_HAELA</name>
<evidence type="ECO:0000256" key="1">
    <source>
        <dbReference type="ARBA" id="ARBA00022741"/>
    </source>
</evidence>
<sequence length="107" mass="11447">RGSLRAVQQTLFNVDLAPSTLQPMSDLVTGCAAAKQCEGERRRCPQLATVAPITMATDGKQHLSIVICGHVDSGKSTTTGRLIFELGGIPERELAKLKEEADRLGKS</sequence>
<keyword evidence="5" id="KW-1185">Reference proteome</keyword>
<dbReference type="Gene3D" id="3.40.50.300">
    <property type="entry name" value="P-loop containing nucleotide triphosphate hydrolases"/>
    <property type="match status" value="1"/>
</dbReference>
<evidence type="ECO:0000259" key="3">
    <source>
        <dbReference type="Pfam" id="PF00009"/>
    </source>
</evidence>
<feature type="non-terminal residue" evidence="4">
    <location>
        <position position="1"/>
    </location>
</feature>
<protein>
    <submittedName>
        <fullName evidence="4">EF-1 alpha-like protein</fullName>
    </submittedName>
</protein>
<gene>
    <name evidence="4" type="ORF">HaLaN_29669</name>
</gene>
<proteinExistence type="predicted"/>
<dbReference type="EMBL" id="BLLF01005123">
    <property type="protein sequence ID" value="GFH30754.1"/>
    <property type="molecule type" value="Genomic_DNA"/>
</dbReference>
<comment type="caution">
    <text evidence="4">The sequence shown here is derived from an EMBL/GenBank/DDBJ whole genome shotgun (WGS) entry which is preliminary data.</text>
</comment>
<dbReference type="AlphaFoldDB" id="A0A6A0AFB6"/>
<evidence type="ECO:0000313" key="5">
    <source>
        <dbReference type="Proteomes" id="UP000485058"/>
    </source>
</evidence>
<organism evidence="4 5">
    <name type="scientific">Haematococcus lacustris</name>
    <name type="common">Green alga</name>
    <name type="synonym">Haematococcus pluvialis</name>
    <dbReference type="NCBI Taxonomy" id="44745"/>
    <lineage>
        <taxon>Eukaryota</taxon>
        <taxon>Viridiplantae</taxon>
        <taxon>Chlorophyta</taxon>
        <taxon>core chlorophytes</taxon>
        <taxon>Chlorophyceae</taxon>
        <taxon>CS clade</taxon>
        <taxon>Chlamydomonadales</taxon>
        <taxon>Haematococcaceae</taxon>
        <taxon>Haematococcus</taxon>
    </lineage>
</organism>
<keyword evidence="1" id="KW-0547">Nucleotide-binding</keyword>
<feature type="domain" description="Tr-type G" evidence="3">
    <location>
        <begin position="60"/>
        <end position="99"/>
    </location>
</feature>
<accession>A0A6A0AFB6</accession>
<evidence type="ECO:0000313" key="4">
    <source>
        <dbReference type="EMBL" id="GFH30754.1"/>
    </source>
</evidence>
<dbReference type="PANTHER" id="PTHR23115">
    <property type="entry name" value="TRANSLATION FACTOR"/>
    <property type="match status" value="1"/>
</dbReference>
<reference evidence="4 5" key="1">
    <citation type="submission" date="2020-02" db="EMBL/GenBank/DDBJ databases">
        <title>Draft genome sequence of Haematococcus lacustris strain NIES-144.</title>
        <authorList>
            <person name="Morimoto D."/>
            <person name="Nakagawa S."/>
            <person name="Yoshida T."/>
            <person name="Sawayama S."/>
        </authorList>
    </citation>
    <scope>NUCLEOTIDE SEQUENCE [LARGE SCALE GENOMIC DNA]</scope>
    <source>
        <strain evidence="4 5">NIES-144</strain>
    </source>
</reference>
<evidence type="ECO:0000256" key="2">
    <source>
        <dbReference type="ARBA" id="ARBA00023134"/>
    </source>
</evidence>
<dbReference type="Proteomes" id="UP000485058">
    <property type="component" value="Unassembled WGS sequence"/>
</dbReference>
<dbReference type="InterPro" id="IPR050100">
    <property type="entry name" value="TRAFAC_GTPase_members"/>
</dbReference>
<dbReference type="SUPFAM" id="SSF52540">
    <property type="entry name" value="P-loop containing nucleoside triphosphate hydrolases"/>
    <property type="match status" value="1"/>
</dbReference>